<gene>
    <name evidence="6" type="ORF">DFP72DRAFT_782724</name>
</gene>
<keyword evidence="7" id="KW-1185">Reference proteome</keyword>
<dbReference type="GO" id="GO:0008270">
    <property type="term" value="F:zinc ion binding"/>
    <property type="evidence" value="ECO:0007669"/>
    <property type="project" value="UniProtKB-KW"/>
</dbReference>
<protein>
    <submittedName>
        <fullName evidence="6">Uncharacterized protein</fullName>
    </submittedName>
</protein>
<keyword evidence="3" id="KW-0863">Zinc-finger</keyword>
<keyword evidence="2" id="KW-0479">Metal-binding</keyword>
<dbReference type="AlphaFoldDB" id="A0A8H6HEW6"/>
<dbReference type="GO" id="GO:0005634">
    <property type="term" value="C:nucleus"/>
    <property type="evidence" value="ECO:0007669"/>
    <property type="project" value="UniProtKB-SubCell"/>
</dbReference>
<comment type="caution">
    <text evidence="6">The sequence shown here is derived from an EMBL/GenBank/DDBJ whole genome shotgun (WGS) entry which is preliminary data.</text>
</comment>
<feature type="non-terminal residue" evidence="6">
    <location>
        <position position="175"/>
    </location>
</feature>
<evidence type="ECO:0000313" key="6">
    <source>
        <dbReference type="EMBL" id="KAF6744967.1"/>
    </source>
</evidence>
<evidence type="ECO:0000256" key="4">
    <source>
        <dbReference type="ARBA" id="ARBA00022833"/>
    </source>
</evidence>
<accession>A0A8H6HEW6</accession>
<feature type="non-terminal residue" evidence="6">
    <location>
        <position position="1"/>
    </location>
</feature>
<dbReference type="PANTHER" id="PTHR46481:SF10">
    <property type="entry name" value="ZINC FINGER BED DOMAIN-CONTAINING PROTEIN 39"/>
    <property type="match status" value="1"/>
</dbReference>
<comment type="subcellular location">
    <subcellularLocation>
        <location evidence="1">Nucleus</location>
    </subcellularLocation>
</comment>
<dbReference type="Proteomes" id="UP000521943">
    <property type="component" value="Unassembled WGS sequence"/>
</dbReference>
<keyword evidence="5" id="KW-0539">Nucleus</keyword>
<evidence type="ECO:0000256" key="5">
    <source>
        <dbReference type="ARBA" id="ARBA00023242"/>
    </source>
</evidence>
<dbReference type="EMBL" id="JACGCI010000112">
    <property type="protein sequence ID" value="KAF6744967.1"/>
    <property type="molecule type" value="Genomic_DNA"/>
</dbReference>
<dbReference type="InterPro" id="IPR052035">
    <property type="entry name" value="ZnF_BED_domain_contain"/>
</dbReference>
<proteinExistence type="predicted"/>
<reference evidence="6 7" key="1">
    <citation type="submission" date="2020-07" db="EMBL/GenBank/DDBJ databases">
        <title>Comparative genomics of pyrophilous fungi reveals a link between fire events and developmental genes.</title>
        <authorList>
            <consortium name="DOE Joint Genome Institute"/>
            <person name="Steindorff A.S."/>
            <person name="Carver A."/>
            <person name="Calhoun S."/>
            <person name="Stillman K."/>
            <person name="Liu H."/>
            <person name="Lipzen A."/>
            <person name="Pangilinan J."/>
            <person name="Labutti K."/>
            <person name="Bruns T.D."/>
            <person name="Grigoriev I.V."/>
        </authorList>
    </citation>
    <scope>NUCLEOTIDE SEQUENCE [LARGE SCALE GENOMIC DNA]</scope>
    <source>
        <strain evidence="6 7">CBS 144469</strain>
    </source>
</reference>
<organism evidence="6 7">
    <name type="scientific">Ephemerocybe angulata</name>
    <dbReference type="NCBI Taxonomy" id="980116"/>
    <lineage>
        <taxon>Eukaryota</taxon>
        <taxon>Fungi</taxon>
        <taxon>Dikarya</taxon>
        <taxon>Basidiomycota</taxon>
        <taxon>Agaricomycotina</taxon>
        <taxon>Agaricomycetes</taxon>
        <taxon>Agaricomycetidae</taxon>
        <taxon>Agaricales</taxon>
        <taxon>Agaricineae</taxon>
        <taxon>Psathyrellaceae</taxon>
        <taxon>Ephemerocybe</taxon>
    </lineage>
</organism>
<name>A0A8H6HEW6_9AGAR</name>
<evidence type="ECO:0000256" key="2">
    <source>
        <dbReference type="ARBA" id="ARBA00022723"/>
    </source>
</evidence>
<evidence type="ECO:0000256" key="1">
    <source>
        <dbReference type="ARBA" id="ARBA00004123"/>
    </source>
</evidence>
<evidence type="ECO:0000256" key="3">
    <source>
        <dbReference type="ARBA" id="ARBA00022771"/>
    </source>
</evidence>
<sequence>SAVYGHFHEPTIRVDLDGVVKYIFRCKRTPSIEVARVRHDESTSNLNRHVQRCTPPADPKQVKAMLKYAHGITYDPTEHRIKAVLWVVRTRRSYAILEDKELREIFHMLYPQCIDISRHTISRDVIEIHAMSQVFIADMLKVRFLPFKYPGRLHIAADGWTSPNVISFIGVTVHF</sequence>
<dbReference type="OrthoDB" id="3247971at2759"/>
<keyword evidence="4" id="KW-0862">Zinc</keyword>
<evidence type="ECO:0000313" key="7">
    <source>
        <dbReference type="Proteomes" id="UP000521943"/>
    </source>
</evidence>
<dbReference type="PANTHER" id="PTHR46481">
    <property type="entry name" value="ZINC FINGER BED DOMAIN-CONTAINING PROTEIN 4"/>
    <property type="match status" value="1"/>
</dbReference>